<reference evidence="5 6" key="1">
    <citation type="submission" date="2024-09" db="EMBL/GenBank/DDBJ databases">
        <authorList>
            <person name="Sun Q."/>
            <person name="Mori K."/>
        </authorList>
    </citation>
    <scope>NUCLEOTIDE SEQUENCE [LARGE SCALE GENOMIC DNA]</scope>
    <source>
        <strain evidence="5 6">JCM 11411</strain>
    </source>
</reference>
<feature type="compositionally biased region" description="Polar residues" evidence="3">
    <location>
        <begin position="1"/>
        <end position="16"/>
    </location>
</feature>
<dbReference type="PANTHER" id="PTHR30055:SF226">
    <property type="entry name" value="HTH-TYPE TRANSCRIPTIONAL REGULATOR PKSA"/>
    <property type="match status" value="1"/>
</dbReference>
<gene>
    <name evidence="5" type="ORF">ACFFQ6_27210</name>
</gene>
<evidence type="ECO:0000313" key="6">
    <source>
        <dbReference type="Proteomes" id="UP001589587"/>
    </source>
</evidence>
<protein>
    <submittedName>
        <fullName evidence="5">TetR/AcrR family transcriptional regulator</fullName>
    </submittedName>
</protein>
<dbReference type="Gene3D" id="1.10.10.60">
    <property type="entry name" value="Homeodomain-like"/>
    <property type="match status" value="2"/>
</dbReference>
<dbReference type="Pfam" id="PF00440">
    <property type="entry name" value="TetR_N"/>
    <property type="match status" value="2"/>
</dbReference>
<keyword evidence="6" id="KW-1185">Reference proteome</keyword>
<feature type="DNA-binding region" description="H-T-H motif" evidence="2">
    <location>
        <begin position="255"/>
        <end position="274"/>
    </location>
</feature>
<dbReference type="EMBL" id="JBHMAS010000068">
    <property type="protein sequence ID" value="MFB9783395.1"/>
    <property type="molecule type" value="Genomic_DNA"/>
</dbReference>
<evidence type="ECO:0000256" key="1">
    <source>
        <dbReference type="ARBA" id="ARBA00023125"/>
    </source>
</evidence>
<feature type="domain" description="HTH tetR-type" evidence="4">
    <location>
        <begin position="30"/>
        <end position="90"/>
    </location>
</feature>
<dbReference type="PRINTS" id="PR00455">
    <property type="entry name" value="HTHTETR"/>
</dbReference>
<organism evidence="5 6">
    <name type="scientific">Rhodococcus baikonurensis</name>
    <dbReference type="NCBI Taxonomy" id="172041"/>
    <lineage>
        <taxon>Bacteria</taxon>
        <taxon>Bacillati</taxon>
        <taxon>Actinomycetota</taxon>
        <taxon>Actinomycetes</taxon>
        <taxon>Mycobacteriales</taxon>
        <taxon>Nocardiaceae</taxon>
        <taxon>Rhodococcus</taxon>
        <taxon>Rhodococcus erythropolis group</taxon>
    </lineage>
</organism>
<dbReference type="InterPro" id="IPR050109">
    <property type="entry name" value="HTH-type_TetR-like_transc_reg"/>
</dbReference>
<evidence type="ECO:0000259" key="4">
    <source>
        <dbReference type="PROSITE" id="PS50977"/>
    </source>
</evidence>
<dbReference type="Gene3D" id="1.10.357.10">
    <property type="entry name" value="Tetracycline Repressor, domain 2"/>
    <property type="match status" value="2"/>
</dbReference>
<evidence type="ECO:0000313" key="5">
    <source>
        <dbReference type="EMBL" id="MFB9783395.1"/>
    </source>
</evidence>
<name>A0ABV5XLQ0_9NOCA</name>
<sequence>MSPSEQFVDAQSSSGIVRQARSDSVKRRPKDRKAQISAAAAIAFSERGYPAVSVDDIASAVGISGSALYRHFPNKYAMFRHAALELTEALASALDVVSVTPAATDAQRLREDLIAVIRTTIRNRRTAGIYRWESRFLEADDRKSVRAQASAVNRRVARHLSRSDPAMTAREKTLVVAAMFSVIGSITVHNLLLPQRVMEQVLLEACLAIDHGEGATTASRLEQSSLPRTVTTNKRERLLQEAVRLFDSRGYHDVSIEEIAAAAGLNASGMYRYFPSKAELLGAVFYRAADRLDLATAAVFDSADSHEEALRSLSAMYVELSFAQHELMSVYFSEMNNLLPSHRSDLKNRQKLYVVEWARVLREIRPELSAVEAKFVVHAALNLVPDVGRMMKFDAAAENAARLQMFMSAVLFGRQAASTVSTRRGTSAS</sequence>
<feature type="domain" description="HTH tetR-type" evidence="4">
    <location>
        <begin position="232"/>
        <end position="292"/>
    </location>
</feature>
<dbReference type="InterPro" id="IPR009057">
    <property type="entry name" value="Homeodomain-like_sf"/>
</dbReference>
<comment type="caution">
    <text evidence="5">The sequence shown here is derived from an EMBL/GenBank/DDBJ whole genome shotgun (WGS) entry which is preliminary data.</text>
</comment>
<dbReference type="PROSITE" id="PS50977">
    <property type="entry name" value="HTH_TETR_2"/>
    <property type="match status" value="2"/>
</dbReference>
<feature type="region of interest" description="Disordered" evidence="3">
    <location>
        <begin position="1"/>
        <end position="32"/>
    </location>
</feature>
<dbReference type="RefSeq" id="WP_378376074.1">
    <property type="nucleotide sequence ID" value="NZ_JBHMAS010000068.1"/>
</dbReference>
<evidence type="ECO:0000256" key="2">
    <source>
        <dbReference type="PROSITE-ProRule" id="PRU00335"/>
    </source>
</evidence>
<dbReference type="SUPFAM" id="SSF46689">
    <property type="entry name" value="Homeodomain-like"/>
    <property type="match status" value="2"/>
</dbReference>
<dbReference type="PANTHER" id="PTHR30055">
    <property type="entry name" value="HTH-TYPE TRANSCRIPTIONAL REGULATOR RUTR"/>
    <property type="match status" value="1"/>
</dbReference>
<dbReference type="InterPro" id="IPR001647">
    <property type="entry name" value="HTH_TetR"/>
</dbReference>
<dbReference type="Proteomes" id="UP001589587">
    <property type="component" value="Unassembled WGS sequence"/>
</dbReference>
<feature type="DNA-binding region" description="H-T-H motif" evidence="2">
    <location>
        <begin position="53"/>
        <end position="72"/>
    </location>
</feature>
<accession>A0ABV5XLQ0</accession>
<keyword evidence="1 2" id="KW-0238">DNA-binding</keyword>
<proteinExistence type="predicted"/>
<evidence type="ECO:0000256" key="3">
    <source>
        <dbReference type="SAM" id="MobiDB-lite"/>
    </source>
</evidence>